<evidence type="ECO:0000313" key="2">
    <source>
        <dbReference type="Proteomes" id="UP000054549"/>
    </source>
</evidence>
<keyword evidence="2" id="KW-1185">Reference proteome</keyword>
<organism evidence="1 2">
    <name type="scientific">Amanita muscaria (strain Koide BX008)</name>
    <dbReference type="NCBI Taxonomy" id="946122"/>
    <lineage>
        <taxon>Eukaryota</taxon>
        <taxon>Fungi</taxon>
        <taxon>Dikarya</taxon>
        <taxon>Basidiomycota</taxon>
        <taxon>Agaricomycotina</taxon>
        <taxon>Agaricomycetes</taxon>
        <taxon>Agaricomycetidae</taxon>
        <taxon>Agaricales</taxon>
        <taxon>Pluteineae</taxon>
        <taxon>Amanitaceae</taxon>
        <taxon>Amanita</taxon>
    </lineage>
</organism>
<protein>
    <submittedName>
        <fullName evidence="1">Uncharacterized protein</fullName>
    </submittedName>
</protein>
<reference evidence="1 2" key="1">
    <citation type="submission" date="2014-04" db="EMBL/GenBank/DDBJ databases">
        <title>Evolutionary Origins and Diversification of the Mycorrhizal Mutualists.</title>
        <authorList>
            <consortium name="DOE Joint Genome Institute"/>
            <consortium name="Mycorrhizal Genomics Consortium"/>
            <person name="Kohler A."/>
            <person name="Kuo A."/>
            <person name="Nagy L.G."/>
            <person name="Floudas D."/>
            <person name="Copeland A."/>
            <person name="Barry K.W."/>
            <person name="Cichocki N."/>
            <person name="Veneault-Fourrey C."/>
            <person name="LaButti K."/>
            <person name="Lindquist E.A."/>
            <person name="Lipzen A."/>
            <person name="Lundell T."/>
            <person name="Morin E."/>
            <person name="Murat C."/>
            <person name="Riley R."/>
            <person name="Ohm R."/>
            <person name="Sun H."/>
            <person name="Tunlid A."/>
            <person name="Henrissat B."/>
            <person name="Grigoriev I.V."/>
            <person name="Hibbett D.S."/>
            <person name="Martin F."/>
        </authorList>
    </citation>
    <scope>NUCLEOTIDE SEQUENCE [LARGE SCALE GENOMIC DNA]</scope>
    <source>
        <strain evidence="1 2">Koide BX008</strain>
    </source>
</reference>
<dbReference type="Proteomes" id="UP000054549">
    <property type="component" value="Unassembled WGS sequence"/>
</dbReference>
<dbReference type="EMBL" id="KN818222">
    <property type="protein sequence ID" value="KIL71512.1"/>
    <property type="molecule type" value="Genomic_DNA"/>
</dbReference>
<dbReference type="HOGENOM" id="CLU_1815309_0_0_1"/>
<evidence type="ECO:0000313" key="1">
    <source>
        <dbReference type="EMBL" id="KIL71512.1"/>
    </source>
</evidence>
<sequence>MSHSETKPQRATISTMVTTTFTRHEPIIQYRTSSDSDGLPDCMDLARQLSSPISSYEIYNGPEGPCIQHRRLYSVRPINAKERIRQLEDDIKFINEAREISLNWEIHSRIAQAINDTCIRKVPQQQYSDLKAAGHGYRKYSI</sequence>
<dbReference type="AlphaFoldDB" id="A0A0C2XAV2"/>
<proteinExistence type="predicted"/>
<accession>A0A0C2XAV2</accession>
<name>A0A0C2XAV2_AMAMK</name>
<dbReference type="InParanoid" id="A0A0C2XAV2"/>
<gene>
    <name evidence="1" type="ORF">M378DRAFT_155091</name>
</gene>